<dbReference type="EMBL" id="AY225136">
    <property type="protein sequence ID" value="AAR26944.1"/>
    <property type="molecule type" value="Genomic_DNA"/>
</dbReference>
<evidence type="ECO:0000313" key="2">
    <source>
        <dbReference type="EMBL" id="AAR26944.1"/>
    </source>
</evidence>
<feature type="transmembrane region" description="Helical" evidence="1">
    <location>
        <begin position="209"/>
        <end position="227"/>
    </location>
</feature>
<name>Q6XLW7_9PHYC</name>
<sequence length="235" mass="25218">MPSARFIAKFTANSTATAVSAGAQSVLKRSNFLTSIGKSTSSLKSSSLLDSVLSKGGKNTDLLKKMDPPDDAGSLMTSFQKQANATVDTVDDDVFTRVKKISDDLDDVDPKGVDRLNVPTTTTKGIGDRLYDGLKTVKKYDGTIQMAIIGAYAMNLHLKGEAPWSKTDDVLDDPAGSSVLELGDRLDIEPNVWEVVLKGSSIRNRGTDVWLGAIAAVVVVGFISPIFRKKKSTLY</sequence>
<reference evidence="2" key="1">
    <citation type="journal article" date="2003" name="J. Mol. Evol.">
        <title>Comparisons of two large phaeoviral genomes and evolutionary implications.</title>
        <authorList>
            <person name="Delaroque N."/>
            <person name="Boland W."/>
            <person name="Muller D.G."/>
            <person name="Knippers R."/>
        </authorList>
    </citation>
    <scope>NUCLEOTIDE SEQUENCE</scope>
    <source>
        <strain evidence="2">FirrV-1</strain>
    </source>
</reference>
<dbReference type="RefSeq" id="YP_009665738.1">
    <property type="nucleotide sequence ID" value="NC_043256.1"/>
</dbReference>
<dbReference type="GeneID" id="41332334"/>
<dbReference type="KEGG" id="vg:41332334"/>
<organism evidence="2">
    <name type="scientific">Feldmannia irregularis virus a</name>
    <dbReference type="NCBI Taxonomy" id="231992"/>
    <lineage>
        <taxon>Viruses</taxon>
        <taxon>Varidnaviria</taxon>
        <taxon>Bamfordvirae</taxon>
        <taxon>Nucleocytoviricota</taxon>
        <taxon>Megaviricetes</taxon>
        <taxon>Algavirales</taxon>
        <taxon>Phycodnaviridae</taxon>
        <taxon>Phaeovirus</taxon>
        <taxon>Phaeovirus irregularis</taxon>
    </lineage>
</organism>
<protein>
    <submittedName>
        <fullName evidence="2">FirrV-1-D2</fullName>
    </submittedName>
</protein>
<accession>Q6XLW7</accession>
<evidence type="ECO:0000256" key="1">
    <source>
        <dbReference type="SAM" id="Phobius"/>
    </source>
</evidence>
<keyword evidence="1" id="KW-0472">Membrane</keyword>
<keyword evidence="1" id="KW-0812">Transmembrane</keyword>
<reference evidence="2" key="2">
    <citation type="submission" date="2003-01" db="EMBL/GenBank/DDBJ databases">
        <title>Partial Nucleotide Sequence of the Feldmannia irregularis Virus FirrV-1 Genome: On the Evolution of Large Phaeoviral Genomes.</title>
        <authorList>
            <person name="Delaroque N."/>
            <person name="Knippers R."/>
            <person name="Mueller D.G."/>
            <person name="Boland W."/>
        </authorList>
    </citation>
    <scope>NUCLEOTIDE SEQUENCE</scope>
    <source>
        <strain evidence="2">FirrV-1</strain>
    </source>
</reference>
<keyword evidence="1" id="KW-1133">Transmembrane helix</keyword>
<proteinExistence type="predicted"/>